<evidence type="ECO:0000313" key="2">
    <source>
        <dbReference type="EMBL" id="CZT01790.1"/>
    </source>
</evidence>
<name>A0A1E1KXE8_9HELO</name>
<dbReference type="InParanoid" id="A0A1E1KXE8"/>
<feature type="chain" id="PRO_5009446577" evidence="1">
    <location>
        <begin position="21"/>
        <end position="231"/>
    </location>
</feature>
<gene>
    <name evidence="2" type="ORF">RCO7_01975</name>
</gene>
<proteinExistence type="predicted"/>
<organism evidence="2 3">
    <name type="scientific">Rhynchosporium graminicola</name>
    <dbReference type="NCBI Taxonomy" id="2792576"/>
    <lineage>
        <taxon>Eukaryota</taxon>
        <taxon>Fungi</taxon>
        <taxon>Dikarya</taxon>
        <taxon>Ascomycota</taxon>
        <taxon>Pezizomycotina</taxon>
        <taxon>Leotiomycetes</taxon>
        <taxon>Helotiales</taxon>
        <taxon>Ploettnerulaceae</taxon>
        <taxon>Rhynchosporium</taxon>
    </lineage>
</organism>
<protein>
    <submittedName>
        <fullName evidence="2">Uncharacterized protein</fullName>
    </submittedName>
</protein>
<accession>A0A1E1KXE8</accession>
<comment type="caution">
    <text evidence="2">The sequence shown here is derived from an EMBL/GenBank/DDBJ whole genome shotgun (WGS) entry which is preliminary data.</text>
</comment>
<dbReference type="EMBL" id="FJUW01000023">
    <property type="protein sequence ID" value="CZT01790.1"/>
    <property type="molecule type" value="Genomic_DNA"/>
</dbReference>
<evidence type="ECO:0000313" key="3">
    <source>
        <dbReference type="Proteomes" id="UP000178129"/>
    </source>
</evidence>
<reference evidence="3" key="1">
    <citation type="submission" date="2016-03" db="EMBL/GenBank/DDBJ databases">
        <authorList>
            <person name="Ploux O."/>
        </authorList>
    </citation>
    <scope>NUCLEOTIDE SEQUENCE [LARGE SCALE GENOMIC DNA]</scope>
    <source>
        <strain evidence="3">UK7</strain>
    </source>
</reference>
<keyword evidence="1" id="KW-0732">Signal</keyword>
<dbReference type="Proteomes" id="UP000178129">
    <property type="component" value="Unassembled WGS sequence"/>
</dbReference>
<evidence type="ECO:0000256" key="1">
    <source>
        <dbReference type="SAM" id="SignalP"/>
    </source>
</evidence>
<keyword evidence="3" id="KW-1185">Reference proteome</keyword>
<sequence length="231" mass="24928">MIKPAYLLSCLLLPLRITVASPSGKTPSPAPTTNLNAPQRPISISPPSQHPVLDPYLPSSAKTLAFHGTINVFPGGPDHPIPVTYSFSSETCVPLILSIPYIMNNLSTKLLDEHLDGITFPSPSDTFTVSLPVFISANITEQLYRSKYVLSLSLKLSPLATTLEKLATSGWRSIVVLLEQSAEELDRVSRKRNGAGLGSVMVFEAEVAGVSVLAEWRLWSIVDGLAVMCES</sequence>
<feature type="signal peptide" evidence="1">
    <location>
        <begin position="1"/>
        <end position="20"/>
    </location>
</feature>
<dbReference type="AlphaFoldDB" id="A0A1E1KXE8"/>